<evidence type="ECO:0000259" key="1">
    <source>
        <dbReference type="Pfam" id="PF17802"/>
    </source>
</evidence>
<evidence type="ECO:0000313" key="2">
    <source>
        <dbReference type="EMBL" id="EAV39012.1"/>
    </source>
</evidence>
<dbReference type="Proteomes" id="UP000003346">
    <property type="component" value="Unassembled WGS sequence"/>
</dbReference>
<dbReference type="EMBL" id="AAUV01000058">
    <property type="protein sequence ID" value="EAV39012.1"/>
    <property type="molecule type" value="Genomic_DNA"/>
</dbReference>
<organism evidence="2 3">
    <name type="scientific">Oenococcus oeni ATCC BAA-1163</name>
    <dbReference type="NCBI Taxonomy" id="379360"/>
    <lineage>
        <taxon>Bacteria</taxon>
        <taxon>Bacillati</taxon>
        <taxon>Bacillota</taxon>
        <taxon>Bacilli</taxon>
        <taxon>Lactobacillales</taxon>
        <taxon>Lactobacillaceae</taxon>
        <taxon>Oenococcus</taxon>
    </lineage>
</organism>
<dbReference type="AlphaFoldDB" id="A0NKF9"/>
<reference evidence="2 3" key="1">
    <citation type="submission" date="2006-11" db="EMBL/GenBank/DDBJ databases">
        <authorList>
            <consortium name="Laboratoire de Microbiologie (Universite Bourgogne)"/>
            <consortium name="GENOME Express"/>
            <consortium name="UMR Oenologie Ampelologie (Universite Bordeaux 2)"/>
            <person name="Guzzo J."/>
        </authorList>
    </citation>
    <scope>NUCLEOTIDE SEQUENCE [LARGE SCALE GENOMIC DNA]</scope>
    <source>
        <strain evidence="2 3">ATCC BAA-1163</strain>
    </source>
</reference>
<dbReference type="InterPro" id="IPR041033">
    <property type="entry name" value="SpaA_PFL_dom_1"/>
</dbReference>
<dbReference type="Pfam" id="PF17802">
    <property type="entry name" value="SpaA"/>
    <property type="match status" value="1"/>
</dbReference>
<dbReference type="InterPro" id="IPR013783">
    <property type="entry name" value="Ig-like_fold"/>
</dbReference>
<dbReference type="HOGENOM" id="CLU_2845509_0_0_9"/>
<evidence type="ECO:0000313" key="3">
    <source>
        <dbReference type="Proteomes" id="UP000003346"/>
    </source>
</evidence>
<dbReference type="SUPFAM" id="SSF49478">
    <property type="entry name" value="Cna protein B-type domain"/>
    <property type="match status" value="1"/>
</dbReference>
<gene>
    <name evidence="2" type="ORF">OENOO_63046</name>
</gene>
<sequence length="65" mass="6795">MVKAGNSEKTGSVILTKTDVNTGKKLAGAVFDLYKANGDKLRTGLVTDKNGTILVSGLKPGLLLY</sequence>
<dbReference type="Gene3D" id="2.60.40.10">
    <property type="entry name" value="Immunoglobulins"/>
    <property type="match status" value="1"/>
</dbReference>
<comment type="caution">
    <text evidence="2">The sequence shown here is derived from an EMBL/GenBank/DDBJ whole genome shotgun (WGS) entry which is preliminary data.</text>
</comment>
<proteinExistence type="predicted"/>
<protein>
    <submittedName>
        <fullName evidence="2">Outer membrane protein</fullName>
    </submittedName>
</protein>
<feature type="domain" description="SpaA-like prealbumin fold" evidence="1">
    <location>
        <begin position="11"/>
        <end position="61"/>
    </location>
</feature>
<accession>A0NKF9</accession>
<name>A0NKF9_OENOE</name>